<gene>
    <name evidence="8" type="ORF">ABENE_15245</name>
</gene>
<evidence type="ECO:0000256" key="3">
    <source>
        <dbReference type="ARBA" id="ARBA00023237"/>
    </source>
</evidence>
<dbReference type="Pfam" id="PF00593">
    <property type="entry name" value="TonB_dep_Rec_b-barrel"/>
    <property type="match status" value="1"/>
</dbReference>
<dbReference type="InterPro" id="IPR010104">
    <property type="entry name" value="TonB_rcpt_bac"/>
</dbReference>
<dbReference type="PANTHER" id="PTHR40980">
    <property type="entry name" value="PLUG DOMAIN-CONTAINING PROTEIN"/>
    <property type="match status" value="1"/>
</dbReference>
<evidence type="ECO:0000256" key="5">
    <source>
        <dbReference type="SAM" id="SignalP"/>
    </source>
</evidence>
<evidence type="ECO:0000313" key="8">
    <source>
        <dbReference type="EMBL" id="ESQ88752.1"/>
    </source>
</evidence>
<dbReference type="InterPro" id="IPR012910">
    <property type="entry name" value="Plug_dom"/>
</dbReference>
<feature type="domain" description="TonB-dependent receptor-like beta-barrel" evidence="6">
    <location>
        <begin position="436"/>
        <end position="882"/>
    </location>
</feature>
<comment type="subcellular location">
    <subcellularLocation>
        <location evidence="1 4">Cell outer membrane</location>
    </subcellularLocation>
</comment>
<dbReference type="Proteomes" id="UP000017837">
    <property type="component" value="Unassembled WGS sequence"/>
</dbReference>
<dbReference type="NCBIfam" id="TIGR01782">
    <property type="entry name" value="TonB-Xanth-Caul"/>
    <property type="match status" value="1"/>
</dbReference>
<dbReference type="RefSeq" id="WP_018083050.1">
    <property type="nucleotide sequence ID" value="NZ_AQWM01000023.1"/>
</dbReference>
<comment type="caution">
    <text evidence="8">The sequence shown here is derived from an EMBL/GenBank/DDBJ whole genome shotgun (WGS) entry which is preliminary data.</text>
</comment>
<dbReference type="Pfam" id="PF07715">
    <property type="entry name" value="Plug"/>
    <property type="match status" value="1"/>
</dbReference>
<keyword evidence="5" id="KW-0732">Signal</keyword>
<evidence type="ECO:0000256" key="4">
    <source>
        <dbReference type="RuleBase" id="RU003357"/>
    </source>
</evidence>
<comment type="similarity">
    <text evidence="4">Belongs to the TonB-dependent receptor family.</text>
</comment>
<dbReference type="AlphaFoldDB" id="V4P465"/>
<dbReference type="PANTHER" id="PTHR40980:SF3">
    <property type="entry name" value="TONB-DEPENDENT RECEPTOR-LIKE BETA-BARREL DOMAIN-CONTAINING PROTEIN"/>
    <property type="match status" value="1"/>
</dbReference>
<dbReference type="Gene3D" id="2.40.170.20">
    <property type="entry name" value="TonB-dependent receptor, beta-barrel domain"/>
    <property type="match status" value="1"/>
</dbReference>
<evidence type="ECO:0000256" key="2">
    <source>
        <dbReference type="ARBA" id="ARBA00023136"/>
    </source>
</evidence>
<dbReference type="eggNOG" id="COG4771">
    <property type="taxonomic scope" value="Bacteria"/>
</dbReference>
<reference evidence="8 9" key="1">
    <citation type="journal article" date="2014" name="Nature">
        <title>Sequential evolution of bacterial morphology by co-option of a developmental regulator.</title>
        <authorList>
            <person name="Jiang C."/>
            <person name="Brown P.J."/>
            <person name="Ducret A."/>
            <person name="Brun Y.V."/>
        </authorList>
    </citation>
    <scope>NUCLEOTIDE SEQUENCE [LARGE SCALE GENOMIC DNA]</scope>
    <source>
        <strain evidence="8 9">DSM 16100</strain>
    </source>
</reference>
<evidence type="ECO:0000313" key="9">
    <source>
        <dbReference type="Proteomes" id="UP000017837"/>
    </source>
</evidence>
<evidence type="ECO:0000259" key="7">
    <source>
        <dbReference type="Pfam" id="PF07715"/>
    </source>
</evidence>
<evidence type="ECO:0000259" key="6">
    <source>
        <dbReference type="Pfam" id="PF00593"/>
    </source>
</evidence>
<dbReference type="InterPro" id="IPR036942">
    <property type="entry name" value="Beta-barrel_TonB_sf"/>
</dbReference>
<dbReference type="eggNOG" id="COG1629">
    <property type="taxonomic scope" value="Bacteria"/>
</dbReference>
<keyword evidence="9" id="KW-1185">Reference proteome</keyword>
<name>V4P465_9CAUL</name>
<feature type="chain" id="PRO_5004724240" description="TonB-denpendent receptor" evidence="5">
    <location>
        <begin position="32"/>
        <end position="923"/>
    </location>
</feature>
<dbReference type="EMBL" id="AWGB01000034">
    <property type="protein sequence ID" value="ESQ88752.1"/>
    <property type="molecule type" value="Genomic_DNA"/>
</dbReference>
<dbReference type="STRING" id="1121022.GCA_000376105_03374"/>
<feature type="domain" description="TonB-dependent receptor plug" evidence="7">
    <location>
        <begin position="66"/>
        <end position="180"/>
    </location>
</feature>
<keyword evidence="4" id="KW-0798">TonB box</keyword>
<dbReference type="PATRIC" id="fig|1121022.4.peg.3105"/>
<keyword evidence="2 4" id="KW-0472">Membrane</keyword>
<keyword evidence="3" id="KW-0998">Cell outer membrane</keyword>
<dbReference type="InterPro" id="IPR037066">
    <property type="entry name" value="Plug_dom_sf"/>
</dbReference>
<dbReference type="Gene3D" id="2.170.130.10">
    <property type="entry name" value="TonB-dependent receptor, plug domain"/>
    <property type="match status" value="1"/>
</dbReference>
<proteinExistence type="inferred from homology"/>
<evidence type="ECO:0008006" key="10">
    <source>
        <dbReference type="Google" id="ProtNLM"/>
    </source>
</evidence>
<dbReference type="SUPFAM" id="SSF56935">
    <property type="entry name" value="Porins"/>
    <property type="match status" value="1"/>
</dbReference>
<accession>V4P465</accession>
<feature type="signal peptide" evidence="5">
    <location>
        <begin position="1"/>
        <end position="31"/>
    </location>
</feature>
<organism evidence="8 9">
    <name type="scientific">Asticcacaulis benevestitus DSM 16100 = ATCC BAA-896</name>
    <dbReference type="NCBI Taxonomy" id="1121022"/>
    <lineage>
        <taxon>Bacteria</taxon>
        <taxon>Pseudomonadati</taxon>
        <taxon>Pseudomonadota</taxon>
        <taxon>Alphaproteobacteria</taxon>
        <taxon>Caulobacterales</taxon>
        <taxon>Caulobacteraceae</taxon>
        <taxon>Asticcacaulis</taxon>
    </lineage>
</organism>
<dbReference type="CDD" id="cd01347">
    <property type="entry name" value="ligand_gated_channel"/>
    <property type="match status" value="1"/>
</dbReference>
<sequence length="923" mass="101233">MSNHNKWLLTGVALGAMSLSMLSMLSTATQAQEADAAVSAPADEAIQEVVVRGFRKSLGMARKLKKESNITADSIVAEDMAKFPDLNLAESLQRLPGVAINREGGEGRRVSLRGLGPDFTRVQLNGMEVLGNVDSPMDSRGQTSRDRAFDFNIFASDLFSRVDVNKSFSAEQDEGGMAGTVGLYTSKPFNYRGQKAAFSLQGGTNSSTKDFQPRVAGMYSYNWNDKFGILVSLAYGKRKTEEQGYNTYGAGTQKATAANVANLSAADRAKAMNGELIFQRGNRLSVWGSDQERLGLTTALQWRPVETLTLTLDGLYGKFTNDRSENHLATRGSVGSTILGTSMAHSGKPASAFAAPSLVSIQYDKYNSVIYADVNNTVFATETRRQETESTFNQVVLTGEWKPTDKLTIDGHIGKETSDYDIPISDKFYTEAFGGLITDYRVSSYEAHNTYKWDTTDPNNYRAHEIDFSSTYQTTELENAELNGAYAFSDNLTLKAGASYRGFTNSGVQYTNDDVKKAEWENGTWGTGPDDKVNAYYKIFDQHKDQSWLIVDWDKALDYYDVTRTVNRVNSSAYEVKEDTSAAYLQLDWRTSLFGKTLRGNAGVRGYETELTTSGFMNVPDKANPGKTKSVPAVSQQTYSGTLPAFNAVLEISDNFQIRAAAAQNINRPSLGSYALNGSVSDDNGFVKVTTGNPNLTPYTSDEFDLSGEWYFGRVGMITAGVFHKKIDGFIVTQTLKNVPYSVTGLADNLASGVVQTTNVNEYTRPINLTSAKLNGLEVSAQTDFFFLPAPFNNMGVVANATFIDSETGSGPSKSPIYGMSDVNHNVTLYYETSTWGARVSSNFRSDYTIDSGGFNSTQYIDAAAFYQVTPKIRLTIDAINLTDEREEQYNSFNNGYGEAGARRLWNSTTSGRTVFVGANLQF</sequence>
<evidence type="ECO:0000256" key="1">
    <source>
        <dbReference type="ARBA" id="ARBA00004442"/>
    </source>
</evidence>
<protein>
    <recommendedName>
        <fullName evidence="10">TonB-denpendent receptor</fullName>
    </recommendedName>
</protein>
<dbReference type="GO" id="GO:0009279">
    <property type="term" value="C:cell outer membrane"/>
    <property type="evidence" value="ECO:0007669"/>
    <property type="project" value="UniProtKB-SubCell"/>
</dbReference>
<dbReference type="InterPro" id="IPR000531">
    <property type="entry name" value="Beta-barrel_TonB"/>
</dbReference>